<evidence type="ECO:0000256" key="13">
    <source>
        <dbReference type="ARBA" id="ARBA00022990"/>
    </source>
</evidence>
<comment type="subcellular location">
    <subcellularLocation>
        <location evidence="2">Cytoplasm</location>
    </subcellularLocation>
    <subcellularLocation>
        <location evidence="1">Nucleus</location>
    </subcellularLocation>
</comment>
<evidence type="ECO:0000256" key="14">
    <source>
        <dbReference type="ARBA" id="ARBA00023242"/>
    </source>
</evidence>
<keyword evidence="5" id="KW-0963">Cytoplasm</keyword>
<comment type="function">
    <text evidence="18">Component of the large ribosomal subunit. The ribosome is a large ribonucleoprotein complex responsible for the synthesis of proteins in the cell. Binds a specific region on the 26S rRNA. May promote p53/TP53 degradation possibly through the stimulation of MDM2-mediated TP53 polyubiquitination.</text>
</comment>
<evidence type="ECO:0000256" key="6">
    <source>
        <dbReference type="ARBA" id="ARBA00022499"/>
    </source>
</evidence>
<evidence type="ECO:0000256" key="5">
    <source>
        <dbReference type="ARBA" id="ARBA00022490"/>
    </source>
</evidence>
<dbReference type="InterPro" id="IPR012677">
    <property type="entry name" value="Nucleotide-bd_a/b_plait_sf"/>
</dbReference>
<keyword evidence="13" id="KW-0007">Acetylation</keyword>
<evidence type="ECO:0000256" key="4">
    <source>
        <dbReference type="ARBA" id="ARBA00022481"/>
    </source>
</evidence>
<dbReference type="PANTHER" id="PTHR11620">
    <property type="entry name" value="60S RIBOSOMAL PROTEIN L23A"/>
    <property type="match status" value="1"/>
</dbReference>
<evidence type="ECO:0000256" key="12">
    <source>
        <dbReference type="ARBA" id="ARBA00022980"/>
    </source>
</evidence>
<sequence length="157" mass="18121">MAQKAKKEAPAPPKTKVKAKALKDKKAVLKGVHSHKKQKIYMSPTSQWPKTLQLWRQPKYPRKSAPRRNELDHYAVIKFLLTGRARWLKPDRRQQLLVSVKDVKANKNQIQQAEKKLCDMDVAKFNTPIWPDGERKVYVRSAPDYDALNVANKIGII</sequence>
<dbReference type="Pfam" id="PF03939">
    <property type="entry name" value="Ribosomal_L23eN"/>
    <property type="match status" value="1"/>
</dbReference>
<evidence type="ECO:0000256" key="16">
    <source>
        <dbReference type="ARBA" id="ARBA00044537"/>
    </source>
</evidence>
<dbReference type="GO" id="GO:0022625">
    <property type="term" value="C:cytosolic large ribosomal subunit"/>
    <property type="evidence" value="ECO:0007669"/>
    <property type="project" value="UniProtKB-ARBA"/>
</dbReference>
<gene>
    <name evidence="23" type="ORF">EGK_03233</name>
</gene>
<comment type="subunit">
    <text evidence="19">Component of the large ribosomal subunit. Interacts with LYAR and GNL2. Interacts with MDM2; this interaction may promote MDM2-mediated p53/TP53 polyubiquitination. Directly interacts (via BIB domain) with IPO5, IPO7, KPNB1 and TNPO1; these interactions are involved in RPL23A nuclear import for the assembly of ribosomal subunits. Interacts with IPO8.</text>
</comment>
<keyword evidence="8" id="KW-0699">rRNA-binding</keyword>
<dbReference type="FunFam" id="3.30.70.330:FF:001015">
    <property type="entry name" value="Uncharacterized protein"/>
    <property type="match status" value="1"/>
</dbReference>
<keyword evidence="6" id="KW-1017">Isopeptide bond</keyword>
<dbReference type="GO" id="GO:0019843">
    <property type="term" value="F:rRNA binding"/>
    <property type="evidence" value="ECO:0007669"/>
    <property type="project" value="UniProtKB-KW"/>
</dbReference>
<evidence type="ECO:0000256" key="3">
    <source>
        <dbReference type="ARBA" id="ARBA00006700"/>
    </source>
</evidence>
<dbReference type="SUPFAM" id="SSF54189">
    <property type="entry name" value="Ribosomal proteins S24e, L23 and L15e"/>
    <property type="match status" value="1"/>
</dbReference>
<organism evidence="23">
    <name type="scientific">Macaca mulatta</name>
    <name type="common">Rhesus macaque</name>
    <dbReference type="NCBI Taxonomy" id="9544"/>
    <lineage>
        <taxon>Eukaryota</taxon>
        <taxon>Metazoa</taxon>
        <taxon>Chordata</taxon>
        <taxon>Craniata</taxon>
        <taxon>Vertebrata</taxon>
        <taxon>Euteleostomi</taxon>
        <taxon>Mammalia</taxon>
        <taxon>Eutheria</taxon>
        <taxon>Euarchontoglires</taxon>
        <taxon>Primates</taxon>
        <taxon>Haplorrhini</taxon>
        <taxon>Catarrhini</taxon>
        <taxon>Cercopithecidae</taxon>
        <taxon>Cercopithecinae</taxon>
        <taxon>Macaca</taxon>
    </lineage>
</organism>
<evidence type="ECO:0000256" key="18">
    <source>
        <dbReference type="ARBA" id="ARBA00045456"/>
    </source>
</evidence>
<evidence type="ECO:0000256" key="8">
    <source>
        <dbReference type="ARBA" id="ARBA00022730"/>
    </source>
</evidence>
<evidence type="ECO:0000256" key="15">
    <source>
        <dbReference type="ARBA" id="ARBA00023274"/>
    </source>
</evidence>
<dbReference type="InterPro" id="IPR013025">
    <property type="entry name" value="Ribosomal_uL23-like"/>
</dbReference>
<evidence type="ECO:0000256" key="7">
    <source>
        <dbReference type="ARBA" id="ARBA00022553"/>
    </source>
</evidence>
<comment type="similarity">
    <text evidence="3">Belongs to the universal ribosomal protein uL23 family.</text>
</comment>
<evidence type="ECO:0000256" key="2">
    <source>
        <dbReference type="ARBA" id="ARBA00004496"/>
    </source>
</evidence>
<feature type="domain" description="Large ribosomal subunit protein uL23 N-terminal" evidence="22">
    <location>
        <begin position="18"/>
        <end position="67"/>
    </location>
</feature>
<dbReference type="Proteomes" id="UP000013456">
    <property type="component" value="Chromosome 11"/>
</dbReference>
<feature type="region of interest" description="Disordered" evidence="21">
    <location>
        <begin position="1"/>
        <end position="45"/>
    </location>
</feature>
<evidence type="ECO:0000313" key="23">
    <source>
        <dbReference type="EMBL" id="EHH20386.1"/>
    </source>
</evidence>
<evidence type="ECO:0000256" key="10">
    <source>
        <dbReference type="ARBA" id="ARBA00022884"/>
    </source>
</evidence>
<reference evidence="23" key="1">
    <citation type="journal article" date="2011" name="Nat. Biotechnol.">
        <title>Genome sequencing and comparison of two nonhuman primate animal models, the cynomolgus and Chinese rhesus macaques.</title>
        <authorList>
            <person name="Yan G."/>
            <person name="Zhang G."/>
            <person name="Fang X."/>
            <person name="Zhang Y."/>
            <person name="Li C."/>
            <person name="Ling F."/>
            <person name="Cooper D.N."/>
            <person name="Li Q."/>
            <person name="Li Y."/>
            <person name="van Gool A.J."/>
            <person name="Du H."/>
            <person name="Chen J."/>
            <person name="Chen R."/>
            <person name="Zhang P."/>
            <person name="Huang Z."/>
            <person name="Thompson J.R."/>
            <person name="Meng Y."/>
            <person name="Bai Y."/>
            <person name="Wang J."/>
            <person name="Zhuo M."/>
            <person name="Wang T."/>
            <person name="Huang Y."/>
            <person name="Wei L."/>
            <person name="Li J."/>
            <person name="Wang Z."/>
            <person name="Hu H."/>
            <person name="Yang P."/>
            <person name="Le L."/>
            <person name="Stenson P.D."/>
            <person name="Li B."/>
            <person name="Liu X."/>
            <person name="Ball E.V."/>
            <person name="An N."/>
            <person name="Huang Q."/>
            <person name="Zhang Y."/>
            <person name="Fan W."/>
            <person name="Zhang X."/>
            <person name="Li Y."/>
            <person name="Wang W."/>
            <person name="Katze M.G."/>
            <person name="Su B."/>
            <person name="Nielsen R."/>
            <person name="Yang H."/>
            <person name="Wang J."/>
            <person name="Wang X."/>
            <person name="Wang J."/>
        </authorList>
    </citation>
    <scope>NUCLEOTIDE SEQUENCE [LARGE SCALE GENOMIC DNA]</scope>
    <source>
        <strain evidence="23">CR-5</strain>
    </source>
</reference>
<protein>
    <recommendedName>
        <fullName evidence="16">Large ribosomal subunit protein uL23</fullName>
    </recommendedName>
    <alternativeName>
        <fullName evidence="17 20">60S ribosomal protein L23a</fullName>
    </alternativeName>
</protein>
<dbReference type="GO" id="GO:0006412">
    <property type="term" value="P:translation"/>
    <property type="evidence" value="ECO:0007669"/>
    <property type="project" value="InterPro"/>
</dbReference>
<evidence type="ECO:0000256" key="1">
    <source>
        <dbReference type="ARBA" id="ARBA00004123"/>
    </source>
</evidence>
<dbReference type="GO" id="GO:0005634">
    <property type="term" value="C:nucleus"/>
    <property type="evidence" value="ECO:0007669"/>
    <property type="project" value="UniProtKB-SubCell"/>
</dbReference>
<keyword evidence="9" id="KW-0832">Ubl conjugation</keyword>
<evidence type="ECO:0000259" key="22">
    <source>
        <dbReference type="Pfam" id="PF03939"/>
    </source>
</evidence>
<keyword evidence="4" id="KW-0488">Methylation</keyword>
<evidence type="ECO:0000256" key="19">
    <source>
        <dbReference type="ARBA" id="ARBA00047152"/>
    </source>
</evidence>
<evidence type="ECO:0000256" key="9">
    <source>
        <dbReference type="ARBA" id="ARBA00022843"/>
    </source>
</evidence>
<keyword evidence="10" id="KW-0694">RNA-binding</keyword>
<dbReference type="InterPro" id="IPR012678">
    <property type="entry name" value="Ribosomal_uL23/eL15/eS24_sf"/>
</dbReference>
<keyword evidence="14" id="KW-0539">Nucleus</keyword>
<evidence type="ECO:0000256" key="11">
    <source>
        <dbReference type="ARBA" id="ARBA00022934"/>
    </source>
</evidence>
<evidence type="ECO:0000256" key="20">
    <source>
        <dbReference type="ARBA" id="ARBA00079056"/>
    </source>
</evidence>
<dbReference type="InterPro" id="IPR005633">
    <property type="entry name" value="Ribosomal_uL23_N"/>
</dbReference>
<proteinExistence type="inferred from homology"/>
<keyword evidence="7" id="KW-0597">Phosphoprotein</keyword>
<name>G7N5I8_MACMU</name>
<dbReference type="GO" id="GO:0003735">
    <property type="term" value="F:structural constituent of ribosome"/>
    <property type="evidence" value="ECO:0007669"/>
    <property type="project" value="InterPro"/>
</dbReference>
<dbReference type="AlphaFoldDB" id="G7N5I8"/>
<keyword evidence="15" id="KW-0687">Ribonucleoprotein</keyword>
<keyword evidence="11" id="KW-0164">Citrullination</keyword>
<evidence type="ECO:0000256" key="21">
    <source>
        <dbReference type="SAM" id="MobiDB-lite"/>
    </source>
</evidence>
<keyword evidence="12" id="KW-0689">Ribosomal protein</keyword>
<dbReference type="EMBL" id="CM001263">
    <property type="protein sequence ID" value="EHH20386.1"/>
    <property type="molecule type" value="Genomic_DNA"/>
</dbReference>
<accession>G7N5I8</accession>
<evidence type="ECO:0000256" key="17">
    <source>
        <dbReference type="ARBA" id="ARBA00044564"/>
    </source>
</evidence>
<dbReference type="Gene3D" id="3.30.70.330">
    <property type="match status" value="1"/>
</dbReference>